<comment type="function">
    <text evidence="2 10">Catalyzes the formation of the alpha-1,6-glucosidic linkages in glycogen by scission of a 1,4-alpha-linked oligosaccharide from growing alpha-1,4-glucan chains and the subsequent attachment of the oligosaccharide to the alpha-1,6 position.</text>
</comment>
<dbReference type="EC" id="2.4.1.18" evidence="10"/>
<feature type="domain" description="Glycosyl hydrolase family 13 catalytic" evidence="12">
    <location>
        <begin position="254"/>
        <end position="657"/>
    </location>
</feature>
<organism evidence="13 14">
    <name type="scientific">Candidatus Spyradosoma merdigallinarum</name>
    <dbReference type="NCBI Taxonomy" id="2840950"/>
    <lineage>
        <taxon>Bacteria</taxon>
        <taxon>Pseudomonadati</taxon>
        <taxon>Verrucomicrobiota</taxon>
        <taxon>Opitutia</taxon>
        <taxon>Opitutia incertae sedis</taxon>
        <taxon>Candidatus Spyradosoma</taxon>
    </lineage>
</organism>
<evidence type="ECO:0000256" key="5">
    <source>
        <dbReference type="ARBA" id="ARBA00022600"/>
    </source>
</evidence>
<dbReference type="SMART" id="SM00642">
    <property type="entry name" value="Aamy"/>
    <property type="match status" value="1"/>
</dbReference>
<dbReference type="NCBIfam" id="NF008967">
    <property type="entry name" value="PRK12313.1"/>
    <property type="match status" value="1"/>
</dbReference>
<dbReference type="Proteomes" id="UP000886812">
    <property type="component" value="Unassembled WGS sequence"/>
</dbReference>
<dbReference type="AlphaFoldDB" id="A0A9D1NIQ2"/>
<proteinExistence type="inferred from homology"/>
<evidence type="ECO:0000256" key="3">
    <source>
        <dbReference type="ARBA" id="ARBA00004964"/>
    </source>
</evidence>
<dbReference type="GO" id="GO:0005829">
    <property type="term" value="C:cytosol"/>
    <property type="evidence" value="ECO:0007669"/>
    <property type="project" value="TreeGrafter"/>
</dbReference>
<dbReference type="InterPro" id="IPR006047">
    <property type="entry name" value="GH13_cat_dom"/>
</dbReference>
<dbReference type="PANTHER" id="PTHR43651">
    <property type="entry name" value="1,4-ALPHA-GLUCAN-BRANCHING ENZYME"/>
    <property type="match status" value="1"/>
</dbReference>
<name>A0A9D1NIQ2_9BACT</name>
<dbReference type="GO" id="GO:0003844">
    <property type="term" value="F:1,4-alpha-glucan branching enzyme activity"/>
    <property type="evidence" value="ECO:0007669"/>
    <property type="project" value="UniProtKB-UniRule"/>
</dbReference>
<keyword evidence="6 10" id="KW-0328">Glycosyltransferase</keyword>
<comment type="catalytic activity">
    <reaction evidence="1 10">
        <text>Transfers a segment of a (1-&gt;4)-alpha-D-glucan chain to a primary hydroxy group in a similar glucan chain.</text>
        <dbReference type="EC" id="2.4.1.18"/>
    </reaction>
</comment>
<dbReference type="CDD" id="cd02855">
    <property type="entry name" value="E_set_GBE_prok_N"/>
    <property type="match status" value="1"/>
</dbReference>
<reference evidence="13" key="2">
    <citation type="journal article" date="2021" name="PeerJ">
        <title>Extensive microbial diversity within the chicken gut microbiome revealed by metagenomics and culture.</title>
        <authorList>
            <person name="Gilroy R."/>
            <person name="Ravi A."/>
            <person name="Getino M."/>
            <person name="Pursley I."/>
            <person name="Horton D.L."/>
            <person name="Alikhan N.F."/>
            <person name="Baker D."/>
            <person name="Gharbi K."/>
            <person name="Hall N."/>
            <person name="Watson M."/>
            <person name="Adriaenssens E.M."/>
            <person name="Foster-Nyarko E."/>
            <person name="Jarju S."/>
            <person name="Secka A."/>
            <person name="Antonio M."/>
            <person name="Oren A."/>
            <person name="Chaudhuri R.R."/>
            <person name="La Ragione R."/>
            <person name="Hildebrand F."/>
            <person name="Pallen M.J."/>
        </authorList>
    </citation>
    <scope>NUCLEOTIDE SEQUENCE</scope>
    <source>
        <strain evidence="13">10669</strain>
    </source>
</reference>
<feature type="active site" description="Proton donor" evidence="10 11">
    <location>
        <position position="466"/>
    </location>
</feature>
<dbReference type="CDD" id="cd11322">
    <property type="entry name" value="AmyAc_Glg_BE"/>
    <property type="match status" value="1"/>
</dbReference>
<dbReference type="EMBL" id="DVOG01000049">
    <property type="protein sequence ID" value="HIV03868.1"/>
    <property type="molecule type" value="Genomic_DNA"/>
</dbReference>
<evidence type="ECO:0000256" key="10">
    <source>
        <dbReference type="HAMAP-Rule" id="MF_00685"/>
    </source>
</evidence>
<keyword evidence="7 10" id="KW-0808">Transferase</keyword>
<dbReference type="Pfam" id="PF02806">
    <property type="entry name" value="Alpha-amylase_C"/>
    <property type="match status" value="1"/>
</dbReference>
<keyword evidence="8 10" id="KW-0320">Glycogen biosynthesis</keyword>
<dbReference type="HAMAP" id="MF_00685">
    <property type="entry name" value="GlgB"/>
    <property type="match status" value="1"/>
</dbReference>
<dbReference type="FunFam" id="2.60.40.10:FF:000169">
    <property type="entry name" value="1,4-alpha-glucan branching enzyme GlgB"/>
    <property type="match status" value="1"/>
</dbReference>
<dbReference type="PIRSF" id="PIRSF000463">
    <property type="entry name" value="GlgB"/>
    <property type="match status" value="1"/>
</dbReference>
<reference evidence="13" key="1">
    <citation type="submission" date="2020-10" db="EMBL/GenBank/DDBJ databases">
        <authorList>
            <person name="Gilroy R."/>
        </authorList>
    </citation>
    <scope>NUCLEOTIDE SEQUENCE</scope>
    <source>
        <strain evidence="13">10669</strain>
    </source>
</reference>
<dbReference type="InterPro" id="IPR014756">
    <property type="entry name" value="Ig_E-set"/>
</dbReference>
<dbReference type="Pfam" id="PF02922">
    <property type="entry name" value="CBM_48"/>
    <property type="match status" value="1"/>
</dbReference>
<accession>A0A9D1NIQ2</accession>
<comment type="similarity">
    <text evidence="4 10">Belongs to the glycosyl hydrolase 13 family. GlgB subfamily.</text>
</comment>
<evidence type="ECO:0000256" key="6">
    <source>
        <dbReference type="ARBA" id="ARBA00022676"/>
    </source>
</evidence>
<gene>
    <name evidence="10 13" type="primary">glgB</name>
    <name evidence="13" type="ORF">IAC75_01810</name>
</gene>
<evidence type="ECO:0000256" key="4">
    <source>
        <dbReference type="ARBA" id="ARBA00009000"/>
    </source>
</evidence>
<comment type="pathway">
    <text evidence="3 10">Glycan biosynthesis; glycogen biosynthesis.</text>
</comment>
<dbReference type="InterPro" id="IPR013780">
    <property type="entry name" value="Glyco_hydro_b"/>
</dbReference>
<dbReference type="SUPFAM" id="SSF81296">
    <property type="entry name" value="E set domains"/>
    <property type="match status" value="1"/>
</dbReference>
<dbReference type="PANTHER" id="PTHR43651:SF3">
    <property type="entry name" value="1,4-ALPHA-GLUCAN-BRANCHING ENZYME"/>
    <property type="match status" value="1"/>
</dbReference>
<dbReference type="NCBIfam" id="NF003811">
    <property type="entry name" value="PRK05402.1"/>
    <property type="match status" value="1"/>
</dbReference>
<dbReference type="Pfam" id="PF00128">
    <property type="entry name" value="Alpha-amylase"/>
    <property type="match status" value="2"/>
</dbReference>
<dbReference type="NCBIfam" id="TIGR01515">
    <property type="entry name" value="branching_enzym"/>
    <property type="match status" value="1"/>
</dbReference>
<dbReference type="FunFam" id="3.20.20.80:FF:000003">
    <property type="entry name" value="1,4-alpha-glucan branching enzyme GlgB"/>
    <property type="match status" value="1"/>
</dbReference>
<evidence type="ECO:0000256" key="2">
    <source>
        <dbReference type="ARBA" id="ARBA00002953"/>
    </source>
</evidence>
<dbReference type="Pfam" id="PF22019">
    <property type="entry name" value="GlgB_N"/>
    <property type="match status" value="1"/>
</dbReference>
<dbReference type="InterPro" id="IPR044143">
    <property type="entry name" value="GlgB_N_E_set_prok"/>
</dbReference>
<dbReference type="InterPro" id="IPR004193">
    <property type="entry name" value="Glyco_hydro_13_N"/>
</dbReference>
<dbReference type="InterPro" id="IPR017853">
    <property type="entry name" value="GH"/>
</dbReference>
<evidence type="ECO:0000256" key="7">
    <source>
        <dbReference type="ARBA" id="ARBA00022679"/>
    </source>
</evidence>
<dbReference type="FunFam" id="2.60.40.1180:FF:000002">
    <property type="entry name" value="1,4-alpha-glucan branching enzyme GlgB"/>
    <property type="match status" value="1"/>
</dbReference>
<dbReference type="GO" id="GO:0005978">
    <property type="term" value="P:glycogen biosynthetic process"/>
    <property type="evidence" value="ECO:0007669"/>
    <property type="project" value="UniProtKB-UniRule"/>
</dbReference>
<dbReference type="InterPro" id="IPR037439">
    <property type="entry name" value="Branching_enzy"/>
</dbReference>
<evidence type="ECO:0000256" key="9">
    <source>
        <dbReference type="ARBA" id="ARBA00023277"/>
    </source>
</evidence>
<evidence type="ECO:0000256" key="8">
    <source>
        <dbReference type="ARBA" id="ARBA00023056"/>
    </source>
</evidence>
<dbReference type="GO" id="GO:0004553">
    <property type="term" value="F:hydrolase activity, hydrolyzing O-glycosyl compounds"/>
    <property type="evidence" value="ECO:0007669"/>
    <property type="project" value="InterPro"/>
</dbReference>
<comment type="caution">
    <text evidence="13">The sequence shown here is derived from an EMBL/GenBank/DDBJ whole genome shotgun (WGS) entry which is preliminary data.</text>
</comment>
<feature type="active site" description="Nucleophile" evidence="10 11">
    <location>
        <position position="413"/>
    </location>
</feature>
<dbReference type="InterPro" id="IPR006048">
    <property type="entry name" value="A-amylase/branching_C"/>
</dbReference>
<protein>
    <recommendedName>
        <fullName evidence="10">1,4-alpha-glucan branching enzyme GlgB</fullName>
        <ecNumber evidence="10">2.4.1.18</ecNumber>
    </recommendedName>
    <alternativeName>
        <fullName evidence="10">1,4-alpha-D-glucan:1,4-alpha-D-glucan 6-glucosyl-transferase</fullName>
    </alternativeName>
    <alternativeName>
        <fullName evidence="10">Alpha-(1-&gt;4)-glucan branching enzyme</fullName>
    </alternativeName>
    <alternativeName>
        <fullName evidence="10">Glycogen branching enzyme</fullName>
        <shortName evidence="10">BE</shortName>
    </alternativeName>
</protein>
<dbReference type="InterPro" id="IPR013783">
    <property type="entry name" value="Ig-like_fold"/>
</dbReference>
<evidence type="ECO:0000313" key="14">
    <source>
        <dbReference type="Proteomes" id="UP000886812"/>
    </source>
</evidence>
<dbReference type="Gene3D" id="3.20.20.80">
    <property type="entry name" value="Glycosidases"/>
    <property type="match status" value="1"/>
</dbReference>
<evidence type="ECO:0000259" key="12">
    <source>
        <dbReference type="SMART" id="SM00642"/>
    </source>
</evidence>
<dbReference type="SUPFAM" id="SSF51445">
    <property type="entry name" value="(Trans)glycosidases"/>
    <property type="match status" value="1"/>
</dbReference>
<dbReference type="Gene3D" id="2.60.40.1180">
    <property type="entry name" value="Golgi alpha-mannosidase II"/>
    <property type="match status" value="1"/>
</dbReference>
<dbReference type="GO" id="GO:0043169">
    <property type="term" value="F:cation binding"/>
    <property type="evidence" value="ECO:0007669"/>
    <property type="project" value="InterPro"/>
</dbReference>
<dbReference type="InterPro" id="IPR054169">
    <property type="entry name" value="GlgB_N"/>
</dbReference>
<dbReference type="InterPro" id="IPR006407">
    <property type="entry name" value="GlgB"/>
</dbReference>
<sequence length="736" mass="83864">MIISEAELQSFTSVVQSRPHDFLGMHRAEVDGKTGIVVRAYLRDAKNAELVNVKTKKRTEMPRLTEDGFFELWLPRTKEIFAYRLAVESYSGETHEIFDPYCFLPTISEDDLYLINQGTDHRVYMKLGAHVRELGGVKGTSFAVWAPSARRVSVVGDFNGWDGRYHPMRMLGASGIWEIFIPGVGAGTKYKYEILNQQDPTPYCKIDPYAISFEPPPNNASIVADISAFKWHDEKWLKTRDATNWQEKPVSVYEVHLGSWRCVPEDGNRPLNYRELGVQLSEYCKEMGFTHVEMLPPTEYPFPPSWGYQVTGFYAPTHRYGTPEDFMAMIDTLHQNGIGVIIDWVPAHFPRDAFALAGYDGTHLYEHADPRQGTQPDWGTLVFNYGRCEVRGFLIGSALSWLDRFHVDGLRVDAVAAMLYLDYSRKDGEWIPNRYGGKENLEAIDFLRTTNDLVHSYHPGAITIAEESTSFAGVTRSTKDYGLGFDFKWAMGWMHDTLAYMKEDPINRKFNHNKLTFAMLYQYSEKFMLALSHDEVVHGKASLINKMPQPDMPSKAANLRALFGYMWTWPGKKTLFMGGEFGQSREWRYDASLDWHLLKYIDHEGVRRAVRDLNKLYASEPTIAALDQDYRGFEWINANDGDNSVLTYLRKGADGATTWVVACNFTPVQRTYRIGVPAGGFWAEIFNSDAECYGGSGQGNFGGVKAEKKEWNGRPYSIEINLPPLACVIFYQKKKS</sequence>
<evidence type="ECO:0000256" key="1">
    <source>
        <dbReference type="ARBA" id="ARBA00000826"/>
    </source>
</evidence>
<keyword evidence="9 10" id="KW-0119">Carbohydrate metabolism</keyword>
<keyword evidence="5 10" id="KW-0321">Glycogen metabolism</keyword>
<evidence type="ECO:0000313" key="13">
    <source>
        <dbReference type="EMBL" id="HIV03868.1"/>
    </source>
</evidence>
<dbReference type="SUPFAM" id="SSF51011">
    <property type="entry name" value="Glycosyl hydrolase domain"/>
    <property type="match status" value="1"/>
</dbReference>
<evidence type="ECO:0000256" key="11">
    <source>
        <dbReference type="PIRSR" id="PIRSR000463-1"/>
    </source>
</evidence>
<comment type="subunit">
    <text evidence="10">Monomer.</text>
</comment>
<dbReference type="Gene3D" id="2.60.40.10">
    <property type="entry name" value="Immunoglobulins"/>
    <property type="match status" value="2"/>
</dbReference>